<dbReference type="Proteomes" id="UP000217895">
    <property type="component" value="Plasmid Plasmid2 dna"/>
</dbReference>
<keyword evidence="3 5" id="KW-0238">DNA-binding</keyword>
<name>A0A1Z4JSK5_LEPBY</name>
<evidence type="ECO:0000256" key="5">
    <source>
        <dbReference type="PROSITE-ProRule" id="PRU01248"/>
    </source>
</evidence>
<dbReference type="SUPFAM" id="SSF56349">
    <property type="entry name" value="DNA breaking-rejoining enzymes"/>
    <property type="match status" value="1"/>
</dbReference>
<evidence type="ECO:0000259" key="7">
    <source>
        <dbReference type="PROSITE" id="PS51900"/>
    </source>
</evidence>
<dbReference type="Pfam" id="PF02899">
    <property type="entry name" value="Phage_int_SAM_1"/>
    <property type="match status" value="1"/>
</dbReference>
<accession>A0A1Z4JSK5</accession>
<organism evidence="8 9">
    <name type="scientific">Leptolyngbya boryana NIES-2135</name>
    <dbReference type="NCBI Taxonomy" id="1973484"/>
    <lineage>
        <taxon>Bacteria</taxon>
        <taxon>Bacillati</taxon>
        <taxon>Cyanobacteriota</taxon>
        <taxon>Cyanophyceae</taxon>
        <taxon>Leptolyngbyales</taxon>
        <taxon>Leptolyngbyaceae</taxon>
        <taxon>Leptolyngbya group</taxon>
        <taxon>Leptolyngbya</taxon>
    </lineage>
</organism>
<dbReference type="Gene3D" id="1.10.443.10">
    <property type="entry name" value="Intergrase catalytic core"/>
    <property type="match status" value="1"/>
</dbReference>
<dbReference type="AlphaFoldDB" id="A0A1Z4JSK5"/>
<evidence type="ECO:0000256" key="4">
    <source>
        <dbReference type="ARBA" id="ARBA00023172"/>
    </source>
</evidence>
<dbReference type="GO" id="GO:0003677">
    <property type="term" value="F:DNA binding"/>
    <property type="evidence" value="ECO:0007669"/>
    <property type="project" value="UniProtKB-UniRule"/>
</dbReference>
<dbReference type="PANTHER" id="PTHR30349">
    <property type="entry name" value="PHAGE INTEGRASE-RELATED"/>
    <property type="match status" value="1"/>
</dbReference>
<protein>
    <submittedName>
        <fullName evidence="8">Integrase family protein</fullName>
    </submittedName>
</protein>
<keyword evidence="4" id="KW-0233">DNA recombination</keyword>
<dbReference type="GO" id="GO:0015074">
    <property type="term" value="P:DNA integration"/>
    <property type="evidence" value="ECO:0007669"/>
    <property type="project" value="UniProtKB-KW"/>
</dbReference>
<dbReference type="InterPro" id="IPR013762">
    <property type="entry name" value="Integrase-like_cat_sf"/>
</dbReference>
<evidence type="ECO:0000256" key="2">
    <source>
        <dbReference type="ARBA" id="ARBA00022908"/>
    </source>
</evidence>
<feature type="domain" description="Core-binding (CB)" evidence="7">
    <location>
        <begin position="33"/>
        <end position="110"/>
    </location>
</feature>
<dbReference type="InterPro" id="IPR044068">
    <property type="entry name" value="CB"/>
</dbReference>
<dbReference type="GO" id="GO:0006310">
    <property type="term" value="P:DNA recombination"/>
    <property type="evidence" value="ECO:0007669"/>
    <property type="project" value="UniProtKB-KW"/>
</dbReference>
<dbReference type="InterPro" id="IPR004107">
    <property type="entry name" value="Integrase_SAM-like_N"/>
</dbReference>
<comment type="similarity">
    <text evidence="1">Belongs to the 'phage' integrase family.</text>
</comment>
<dbReference type="InterPro" id="IPR011010">
    <property type="entry name" value="DNA_brk_join_enz"/>
</dbReference>
<keyword evidence="8" id="KW-0614">Plasmid</keyword>
<geneLocation type="plasmid" evidence="8">
    <name>plasmid2</name>
</geneLocation>
<dbReference type="InterPro" id="IPR002104">
    <property type="entry name" value="Integrase_catalytic"/>
</dbReference>
<dbReference type="EMBL" id="AP018205">
    <property type="protein sequence ID" value="BAY59755.1"/>
    <property type="molecule type" value="Genomic_DNA"/>
</dbReference>
<dbReference type="PROSITE" id="PS51898">
    <property type="entry name" value="TYR_RECOMBINASE"/>
    <property type="match status" value="1"/>
</dbReference>
<proteinExistence type="inferred from homology"/>
<evidence type="ECO:0000256" key="1">
    <source>
        <dbReference type="ARBA" id="ARBA00008857"/>
    </source>
</evidence>
<reference evidence="8 9" key="1">
    <citation type="submission" date="2017-06" db="EMBL/GenBank/DDBJ databases">
        <title>Genome sequencing of cyanobaciteial culture collection at National Institute for Environmental Studies (NIES).</title>
        <authorList>
            <person name="Hirose Y."/>
            <person name="Shimura Y."/>
            <person name="Fujisawa T."/>
            <person name="Nakamura Y."/>
            <person name="Kawachi M."/>
        </authorList>
    </citation>
    <scope>NUCLEOTIDE SEQUENCE [LARGE SCALE GENOMIC DNA]</scope>
    <source>
        <strain evidence="8 9">NIES-2135</strain>
        <plasmid evidence="9">Plasmid Plasmid2 dna</plasmid>
    </source>
</reference>
<dbReference type="InterPro" id="IPR010998">
    <property type="entry name" value="Integrase_recombinase_N"/>
</dbReference>
<keyword evidence="9" id="KW-1185">Reference proteome</keyword>
<evidence type="ECO:0000259" key="6">
    <source>
        <dbReference type="PROSITE" id="PS51898"/>
    </source>
</evidence>
<dbReference type="PANTHER" id="PTHR30349:SF41">
    <property type="entry name" value="INTEGRASE_RECOMBINASE PROTEIN MJ0367-RELATED"/>
    <property type="match status" value="1"/>
</dbReference>
<dbReference type="PROSITE" id="PS51900">
    <property type="entry name" value="CB"/>
    <property type="match status" value="1"/>
</dbReference>
<evidence type="ECO:0000313" key="9">
    <source>
        <dbReference type="Proteomes" id="UP000217895"/>
    </source>
</evidence>
<keyword evidence="2" id="KW-0229">DNA integration</keyword>
<dbReference type="Pfam" id="PF00589">
    <property type="entry name" value="Phage_integrase"/>
    <property type="match status" value="1"/>
</dbReference>
<evidence type="ECO:0000256" key="3">
    <source>
        <dbReference type="ARBA" id="ARBA00023125"/>
    </source>
</evidence>
<gene>
    <name evidence="8" type="ORF">NIES2135_66320</name>
</gene>
<feature type="domain" description="Tyr recombinase" evidence="6">
    <location>
        <begin position="131"/>
        <end position="306"/>
    </location>
</feature>
<dbReference type="InterPro" id="IPR050090">
    <property type="entry name" value="Tyrosine_recombinase_XerCD"/>
</dbReference>
<evidence type="ECO:0000313" key="8">
    <source>
        <dbReference type="EMBL" id="BAY59755.1"/>
    </source>
</evidence>
<sequence length="308" mass="35054">MLAVSSLPQPQVIPFPTVFPIGLPTRQPLAIAHTTEDLIELWLHDKSPNTQDNYRRDLRYFLEFINHKSLHLVMLNDLQAFADFLIEKGYASETRRRRLVAIKSLLTFGHDLDILSRNVGRTLKLPKVKITIAERILTEVQVFAILEQTKTTRNYALLRFMYATGARVSEICNLRWRDLREATEDRGQVTLFGKGQKTRMIIFSAETWKCLKALRNDASEDSYVFQGLKGKALHRTQIARILTQACQQAGIGMKVSPHWFRHSHASHALERGTPITLVQNTLGHASLATTGIYLHVRPQDSSALYLAV</sequence>
<dbReference type="Gene3D" id="1.10.150.130">
    <property type="match status" value="1"/>
</dbReference>